<dbReference type="SUPFAM" id="SSF52279">
    <property type="entry name" value="Beta-D-glucan exohydrolase, C-terminal domain"/>
    <property type="match status" value="1"/>
</dbReference>
<dbReference type="EMBL" id="BTFZ01000002">
    <property type="protein sequence ID" value="GMM34523.1"/>
    <property type="molecule type" value="Genomic_DNA"/>
</dbReference>
<dbReference type="InterPro" id="IPR050288">
    <property type="entry name" value="Cellulose_deg_GH3"/>
</dbReference>
<dbReference type="InterPro" id="IPR036881">
    <property type="entry name" value="Glyco_hydro_3_C_sf"/>
</dbReference>
<dbReference type="PROSITE" id="PS00775">
    <property type="entry name" value="GLYCOSYL_HYDROL_F3"/>
    <property type="match status" value="1"/>
</dbReference>
<gene>
    <name evidence="8" type="ORF">DASC09_018480</name>
</gene>
<dbReference type="Pfam" id="PF14310">
    <property type="entry name" value="Fn3-like"/>
    <property type="match status" value="1"/>
</dbReference>
<dbReference type="InterPro" id="IPR011658">
    <property type="entry name" value="PA14_dom"/>
</dbReference>
<keyword evidence="9" id="KW-1185">Reference proteome</keyword>
<dbReference type="InterPro" id="IPR017853">
    <property type="entry name" value="GH"/>
</dbReference>
<comment type="pathway">
    <text evidence="6">Glycan metabolism; cellulose degradation.</text>
</comment>
<dbReference type="Pfam" id="PF00933">
    <property type="entry name" value="Glyco_hydro_3"/>
    <property type="match status" value="1"/>
</dbReference>
<accession>A0AAV5QIC7</accession>
<dbReference type="FunFam" id="2.60.40.10:FF:000495">
    <property type="entry name" value="Periplasmic beta-glucosidase"/>
    <property type="match status" value="1"/>
</dbReference>
<evidence type="ECO:0000256" key="3">
    <source>
        <dbReference type="ARBA" id="ARBA00012744"/>
    </source>
</evidence>
<evidence type="ECO:0000313" key="9">
    <source>
        <dbReference type="Proteomes" id="UP001360560"/>
    </source>
</evidence>
<proteinExistence type="inferred from homology"/>
<dbReference type="Gene3D" id="3.40.50.1700">
    <property type="entry name" value="Glycoside hydrolase family 3 C-terminal domain"/>
    <property type="match status" value="1"/>
</dbReference>
<keyword evidence="6" id="KW-0624">Polysaccharide degradation</keyword>
<evidence type="ECO:0000256" key="4">
    <source>
        <dbReference type="ARBA" id="ARBA00022801"/>
    </source>
</evidence>
<keyword evidence="6" id="KW-0119">Carbohydrate metabolism</keyword>
<comment type="catalytic activity">
    <reaction evidence="1 6">
        <text>Hydrolysis of terminal, non-reducing beta-D-glucosyl residues with release of beta-D-glucose.</text>
        <dbReference type="EC" id="3.2.1.21"/>
    </reaction>
</comment>
<dbReference type="SMART" id="SM01217">
    <property type="entry name" value="Fn3_like"/>
    <property type="match status" value="1"/>
</dbReference>
<name>A0AAV5QIC7_9ASCO</name>
<dbReference type="Gene3D" id="3.20.20.300">
    <property type="entry name" value="Glycoside hydrolase, family 3, N-terminal domain"/>
    <property type="match status" value="1"/>
</dbReference>
<dbReference type="GeneID" id="90072502"/>
<dbReference type="PANTHER" id="PTHR42715">
    <property type="entry name" value="BETA-GLUCOSIDASE"/>
    <property type="match status" value="1"/>
</dbReference>
<comment type="caution">
    <text evidence="8">The sequence shown here is derived from an EMBL/GenBank/DDBJ whole genome shotgun (WGS) entry which is preliminary data.</text>
</comment>
<dbReference type="InterPro" id="IPR013783">
    <property type="entry name" value="Ig-like_fold"/>
</dbReference>
<dbReference type="InterPro" id="IPR026891">
    <property type="entry name" value="Fn3-like"/>
</dbReference>
<dbReference type="InterPro" id="IPR037524">
    <property type="entry name" value="PA14/GLEYA"/>
</dbReference>
<evidence type="ECO:0000256" key="6">
    <source>
        <dbReference type="RuleBase" id="RU361161"/>
    </source>
</evidence>
<dbReference type="AlphaFoldDB" id="A0AAV5QIC7"/>
<evidence type="ECO:0000256" key="2">
    <source>
        <dbReference type="ARBA" id="ARBA00005336"/>
    </source>
</evidence>
<dbReference type="PROSITE" id="PS51820">
    <property type="entry name" value="PA14"/>
    <property type="match status" value="1"/>
</dbReference>
<sequence>MTFEVEQVLPQLTKEEKIALTSGIDYWRTFPIHRLGVPSIKTSDGPNGIRGCYHFNSTPTSCFPVETALGSTWDLQLIFQVGQKLAKESRAKLAHVILGPTLNIQRIPNGGRGFESFAEDPVLAGELAAAYINGFQESGLAASLKHFVCNDQENDRFSSNSIVTDRALREIYLKAFEIAITKSNPKSIMTSYNKVNGIHVSENPYFLEKILRNEWGWDGLIMSDWTGTYSTSEAINAGLDLEMPGPPKWRGNFLNHSLFSKKVSLETLDERARNVLNLVKRVERAGILEDLPELNGENQIFEKSLLDENGKLPNDIYEILRKAAADASVLLKNDSNILPFSKSKKTLVIGPNAKYAAYAGGGSSLSTSYYTISPLSAIQKKIGKQNVCYEIGAHNHLYLPSLGEQLSTENGQTGATLKISNESFDDLHYQPFETLVFKDISYFRMNDYKNFNLKSKIFYIELTSVFIPADSGVYEFGIAVCGTAKLYIDDVLIIDNSENQIRGESFYGLGTTEKRGTSNVVAGRKYQLRIEFGSAATSEIVRNINPEFLGGGGLRFGGIPVIDSDKAIRQAVESAKKFDQVVVITGLNKDYESEGADRNELAIPGLSNELITKVTEANSNTVVWIQSGTPIELPWESSVSNIFWSSYGGTETGSGIADTLFGDVNPSGKLPLSFPKKFEDTPSFINNSTDNGRVLYGEDIYVGYRYYEKVKRDVLFPFGHGLSYTTFQLSDLQINVTNSEKISVSVKLQNTGAYEGADVIQLYIGADSSRIKRPLKELKAFQKRKLLPGESCTIIFELESLNCTAYWDEVKSKWASEKGIYTIYIGNSSKTNLEAKFEVKESHYWISKIISNTI</sequence>
<evidence type="ECO:0000313" key="8">
    <source>
        <dbReference type="EMBL" id="GMM34523.1"/>
    </source>
</evidence>
<dbReference type="GO" id="GO:0008422">
    <property type="term" value="F:beta-glucosidase activity"/>
    <property type="evidence" value="ECO:0007669"/>
    <property type="project" value="UniProtKB-EC"/>
</dbReference>
<organism evidence="8 9">
    <name type="scientific">Saccharomycopsis crataegensis</name>
    <dbReference type="NCBI Taxonomy" id="43959"/>
    <lineage>
        <taxon>Eukaryota</taxon>
        <taxon>Fungi</taxon>
        <taxon>Dikarya</taxon>
        <taxon>Ascomycota</taxon>
        <taxon>Saccharomycotina</taxon>
        <taxon>Saccharomycetes</taxon>
        <taxon>Saccharomycopsidaceae</taxon>
        <taxon>Saccharomycopsis</taxon>
    </lineage>
</organism>
<dbReference type="EC" id="3.2.1.21" evidence="3 6"/>
<dbReference type="InterPro" id="IPR002772">
    <property type="entry name" value="Glyco_hydro_3_C"/>
</dbReference>
<dbReference type="SMART" id="SM00758">
    <property type="entry name" value="PA14"/>
    <property type="match status" value="1"/>
</dbReference>
<evidence type="ECO:0000259" key="7">
    <source>
        <dbReference type="PROSITE" id="PS51820"/>
    </source>
</evidence>
<dbReference type="Gene3D" id="2.60.120.260">
    <property type="entry name" value="Galactose-binding domain-like"/>
    <property type="match status" value="1"/>
</dbReference>
<dbReference type="InterPro" id="IPR001764">
    <property type="entry name" value="Glyco_hydro_3_N"/>
</dbReference>
<dbReference type="Pfam" id="PF07691">
    <property type="entry name" value="PA14"/>
    <property type="match status" value="1"/>
</dbReference>
<evidence type="ECO:0000256" key="1">
    <source>
        <dbReference type="ARBA" id="ARBA00000448"/>
    </source>
</evidence>
<comment type="similarity">
    <text evidence="2 6">Belongs to the glycosyl hydrolase 3 family.</text>
</comment>
<evidence type="ECO:0000256" key="5">
    <source>
        <dbReference type="ARBA" id="ARBA00023295"/>
    </source>
</evidence>
<reference evidence="8 9" key="1">
    <citation type="journal article" date="2023" name="Elife">
        <title>Identification of key yeast species and microbe-microbe interactions impacting larval growth of Drosophila in the wild.</title>
        <authorList>
            <person name="Mure A."/>
            <person name="Sugiura Y."/>
            <person name="Maeda R."/>
            <person name="Honda K."/>
            <person name="Sakurai N."/>
            <person name="Takahashi Y."/>
            <person name="Watada M."/>
            <person name="Katoh T."/>
            <person name="Gotoh A."/>
            <person name="Gotoh Y."/>
            <person name="Taniguchi I."/>
            <person name="Nakamura K."/>
            <person name="Hayashi T."/>
            <person name="Katayama T."/>
            <person name="Uemura T."/>
            <person name="Hattori Y."/>
        </authorList>
    </citation>
    <scope>NUCLEOTIDE SEQUENCE [LARGE SCALE GENOMIC DNA]</scope>
    <source>
        <strain evidence="8 9">SC-9</strain>
    </source>
</reference>
<dbReference type="Pfam" id="PF01915">
    <property type="entry name" value="Glyco_hydro_3_C"/>
    <property type="match status" value="1"/>
</dbReference>
<dbReference type="PRINTS" id="PR00133">
    <property type="entry name" value="GLHYDRLASE3"/>
</dbReference>
<dbReference type="SUPFAM" id="SSF51445">
    <property type="entry name" value="(Trans)glycosidases"/>
    <property type="match status" value="1"/>
</dbReference>
<dbReference type="Proteomes" id="UP001360560">
    <property type="component" value="Unassembled WGS sequence"/>
</dbReference>
<dbReference type="InterPro" id="IPR019800">
    <property type="entry name" value="Glyco_hydro_3_AS"/>
</dbReference>
<dbReference type="PANTHER" id="PTHR42715:SF27">
    <property type="entry name" value="BETA-GLUCOSIDASE-RELATED"/>
    <property type="match status" value="1"/>
</dbReference>
<dbReference type="InterPro" id="IPR036962">
    <property type="entry name" value="Glyco_hydro_3_N_sf"/>
</dbReference>
<protein>
    <recommendedName>
        <fullName evidence="3 6">beta-glucosidase</fullName>
        <ecNumber evidence="3 6">3.2.1.21</ecNumber>
    </recommendedName>
</protein>
<dbReference type="Gene3D" id="2.60.40.10">
    <property type="entry name" value="Immunoglobulins"/>
    <property type="match status" value="1"/>
</dbReference>
<dbReference type="GO" id="GO:0009251">
    <property type="term" value="P:glucan catabolic process"/>
    <property type="evidence" value="ECO:0007669"/>
    <property type="project" value="TreeGrafter"/>
</dbReference>
<feature type="domain" description="PA14" evidence="7">
    <location>
        <begin position="410"/>
        <end position="572"/>
    </location>
</feature>
<dbReference type="FunFam" id="3.20.20.300:FF:000006">
    <property type="entry name" value="Beta-glucosidase H"/>
    <property type="match status" value="1"/>
</dbReference>
<keyword evidence="5 6" id="KW-0326">Glycosidase</keyword>
<dbReference type="RefSeq" id="XP_064851523.1">
    <property type="nucleotide sequence ID" value="XM_064995451.1"/>
</dbReference>
<keyword evidence="4 6" id="KW-0378">Hydrolase</keyword>